<proteinExistence type="predicted"/>
<dbReference type="Proteomes" id="UP000605992">
    <property type="component" value="Unassembled WGS sequence"/>
</dbReference>
<keyword evidence="3" id="KW-1185">Reference proteome</keyword>
<feature type="region of interest" description="Disordered" evidence="1">
    <location>
        <begin position="40"/>
        <end position="64"/>
    </location>
</feature>
<reference evidence="2" key="1">
    <citation type="submission" date="2021-01" db="EMBL/GenBank/DDBJ databases">
        <title>Whole genome shotgun sequence of Planotetraspora thailandica NBRC 104271.</title>
        <authorList>
            <person name="Komaki H."/>
            <person name="Tamura T."/>
        </authorList>
    </citation>
    <scope>NUCLEOTIDE SEQUENCE</scope>
    <source>
        <strain evidence="2">NBRC 104271</strain>
    </source>
</reference>
<comment type="caution">
    <text evidence="2">The sequence shown here is derived from an EMBL/GenBank/DDBJ whole genome shotgun (WGS) entry which is preliminary data.</text>
</comment>
<organism evidence="2 3">
    <name type="scientific">Planotetraspora thailandica</name>
    <dbReference type="NCBI Taxonomy" id="487172"/>
    <lineage>
        <taxon>Bacteria</taxon>
        <taxon>Bacillati</taxon>
        <taxon>Actinomycetota</taxon>
        <taxon>Actinomycetes</taxon>
        <taxon>Streptosporangiales</taxon>
        <taxon>Streptosporangiaceae</taxon>
        <taxon>Planotetraspora</taxon>
    </lineage>
</organism>
<evidence type="ECO:0000313" key="2">
    <source>
        <dbReference type="EMBL" id="GII56025.1"/>
    </source>
</evidence>
<dbReference type="EMBL" id="BOOR01000032">
    <property type="protein sequence ID" value="GII56025.1"/>
    <property type="molecule type" value="Genomic_DNA"/>
</dbReference>
<gene>
    <name evidence="2" type="ORF">Pth03_44140</name>
</gene>
<name>A0A8J3VDU9_9ACTN</name>
<dbReference type="RefSeq" id="WP_203946207.1">
    <property type="nucleotide sequence ID" value="NZ_BOOR01000032.1"/>
</dbReference>
<accession>A0A8J3VDU9</accession>
<protein>
    <submittedName>
        <fullName evidence="2">Uncharacterized protein</fullName>
    </submittedName>
</protein>
<evidence type="ECO:0000256" key="1">
    <source>
        <dbReference type="SAM" id="MobiDB-lite"/>
    </source>
</evidence>
<sequence length="107" mass="12218">MPASPSSRRFKLSPQIAAKLKQHIEDSKLERDDLLFLYRPEESAPQPKLGSAQNPELTEPNAAGRRYRHGMLSAYSPGKCRCAYCKNVYAVYRAERRASGDPRRPRR</sequence>
<dbReference type="AlphaFoldDB" id="A0A8J3VDU9"/>
<evidence type="ECO:0000313" key="3">
    <source>
        <dbReference type="Proteomes" id="UP000605992"/>
    </source>
</evidence>